<dbReference type="InterPro" id="IPR013656">
    <property type="entry name" value="PAS_4"/>
</dbReference>
<dbReference type="Proteomes" id="UP000075787">
    <property type="component" value="Unassembled WGS sequence"/>
</dbReference>
<dbReference type="Pfam" id="PF08448">
    <property type="entry name" value="PAS_4"/>
    <property type="match status" value="1"/>
</dbReference>
<dbReference type="NCBIfam" id="TIGR00229">
    <property type="entry name" value="sensory_box"/>
    <property type="match status" value="1"/>
</dbReference>
<evidence type="ECO:0000256" key="2">
    <source>
        <dbReference type="ARBA" id="ARBA00012438"/>
    </source>
</evidence>
<evidence type="ECO:0000256" key="1">
    <source>
        <dbReference type="ARBA" id="ARBA00000085"/>
    </source>
</evidence>
<evidence type="ECO:0000256" key="4">
    <source>
        <dbReference type="ARBA" id="ARBA00022679"/>
    </source>
</evidence>
<dbReference type="AlphaFoldDB" id="A0A162K5B4"/>
<evidence type="ECO:0000259" key="6">
    <source>
        <dbReference type="PROSITE" id="PS50109"/>
    </source>
</evidence>
<dbReference type="OrthoDB" id="9805942at2"/>
<dbReference type="PANTHER" id="PTHR43047:SF72">
    <property type="entry name" value="OSMOSENSING HISTIDINE PROTEIN KINASE SLN1"/>
    <property type="match status" value="1"/>
</dbReference>
<evidence type="ECO:0000256" key="3">
    <source>
        <dbReference type="ARBA" id="ARBA00022553"/>
    </source>
</evidence>
<dbReference type="Gene3D" id="3.30.450.20">
    <property type="entry name" value="PAS domain"/>
    <property type="match status" value="2"/>
</dbReference>
<dbReference type="PANTHER" id="PTHR43047">
    <property type="entry name" value="TWO-COMPONENT HISTIDINE PROTEIN KINASE"/>
    <property type="match status" value="1"/>
</dbReference>
<dbReference type="CDD" id="cd00075">
    <property type="entry name" value="HATPase"/>
    <property type="match status" value="1"/>
</dbReference>
<dbReference type="InterPro" id="IPR001610">
    <property type="entry name" value="PAC"/>
</dbReference>
<dbReference type="EMBL" id="LPZR01000197">
    <property type="protein sequence ID" value="KYO50504.1"/>
    <property type="molecule type" value="Genomic_DNA"/>
</dbReference>
<keyword evidence="3" id="KW-0597">Phosphoprotein</keyword>
<sequence>MAIDPVALNRRLLHAAADAGGPAAALVAWTAALGDATGAVRATLWQAGRNAAAIRILVDWKAPGIDAGADGPRCEQVIRLLIHPRQVLATLVLPAAMMPGGAGEVVPADLARDLGAQLKILLQGVAAEERAATLAAALDAGRDGVVVVEARPVDGPPGRLVHVSRHFDPAAAPAVLPPPLDRPGMARPLREAAARAAAQGEAQALEMLHPGDGTPRVLKMSIQALPPARLFEGGWLGVLRDPAAPPGEAEVIASQRKMIQAFYDANPLPMWIYDEQDFRLLSVNEAMVGKYGYDRETLLGMTLLDLRPAEDVPALMTRLTTRASGHEVSGPWRHRAADGRTFYVEIATHRLDWEGRPAILTAAIDITDRELANRVLRSRQGETDRLLRMQTAIIDTIPAQVWLLDVAGNVMAVNRAWSRFAEEMGETAPDVQVGRDFRGAAGGYGGAEPAGPARLATPIQADAVAAILSVVTGRLPEISHEYRLKVRDQTRWFRMTAVGVTDEAGLPNGAVVMSVEITDMKRAQFEIMAAQNRAIAASAAKSLFLAHMSHELRTPLNAVIGFADVIEGQMLGPVGVGTYRDYAGHIAVAGRHLLQIIDGLLDLANIESGQLSPERRAAGLDALVREAATSCAAVLRRYGATLDIGARGNTTADVDARLTRRMIGFLIDNAIRYGHRGGHVQIRIDGSADDRVSIDITDDGPGVPAERLQTVTEPFSMPSGSVRPERAGVGLGLPLARHYAELHGGRLELTDRHAAGEASSGLRVRITLPRHPEA</sequence>
<dbReference type="SMART" id="SM00388">
    <property type="entry name" value="HisKA"/>
    <property type="match status" value="1"/>
</dbReference>
<dbReference type="InterPro" id="IPR003594">
    <property type="entry name" value="HATPase_dom"/>
</dbReference>
<dbReference type="InterPro" id="IPR004358">
    <property type="entry name" value="Sig_transdc_His_kin-like_C"/>
</dbReference>
<dbReference type="SMART" id="SM00387">
    <property type="entry name" value="HATPase_c"/>
    <property type="match status" value="1"/>
</dbReference>
<dbReference type="GeneID" id="97243038"/>
<organism evidence="8 9">
    <name type="scientific">Tistrella mobilis</name>
    <dbReference type="NCBI Taxonomy" id="171437"/>
    <lineage>
        <taxon>Bacteria</taxon>
        <taxon>Pseudomonadati</taxon>
        <taxon>Pseudomonadota</taxon>
        <taxon>Alphaproteobacteria</taxon>
        <taxon>Geminicoccales</taxon>
        <taxon>Geminicoccaceae</taxon>
        <taxon>Tistrella</taxon>
    </lineage>
</organism>
<evidence type="ECO:0000256" key="5">
    <source>
        <dbReference type="ARBA" id="ARBA00022777"/>
    </source>
</evidence>
<keyword evidence="5" id="KW-0418">Kinase</keyword>
<feature type="domain" description="Histidine kinase" evidence="6">
    <location>
        <begin position="547"/>
        <end position="772"/>
    </location>
</feature>
<evidence type="ECO:0000313" key="8">
    <source>
        <dbReference type="EMBL" id="KYO50504.1"/>
    </source>
</evidence>
<dbReference type="Gene3D" id="1.10.287.130">
    <property type="match status" value="1"/>
</dbReference>
<reference evidence="8 9" key="1">
    <citation type="submission" date="2015-12" db="EMBL/GenBank/DDBJ databases">
        <title>Genome sequence of Tistrella mobilis MCCC 1A02139.</title>
        <authorList>
            <person name="Lu L."/>
            <person name="Lai Q."/>
            <person name="Shao Z."/>
            <person name="Qian P."/>
        </authorList>
    </citation>
    <scope>NUCLEOTIDE SEQUENCE [LARGE SCALE GENOMIC DNA]</scope>
    <source>
        <strain evidence="8 9">MCCC 1A02139</strain>
    </source>
</reference>
<dbReference type="Pfam" id="PF02518">
    <property type="entry name" value="HATPase_c"/>
    <property type="match status" value="1"/>
</dbReference>
<accession>A0A162K5B4</accession>
<dbReference type="CDD" id="cd00130">
    <property type="entry name" value="PAS"/>
    <property type="match status" value="1"/>
</dbReference>
<dbReference type="RefSeq" id="WP_062768014.1">
    <property type="nucleotide sequence ID" value="NZ_CP121045.1"/>
</dbReference>
<comment type="caution">
    <text evidence="8">The sequence shown here is derived from an EMBL/GenBank/DDBJ whole genome shotgun (WGS) entry which is preliminary data.</text>
</comment>
<dbReference type="Pfam" id="PF00512">
    <property type="entry name" value="HisKA"/>
    <property type="match status" value="1"/>
</dbReference>
<dbReference type="GO" id="GO:0009927">
    <property type="term" value="F:histidine phosphotransfer kinase activity"/>
    <property type="evidence" value="ECO:0007669"/>
    <property type="project" value="TreeGrafter"/>
</dbReference>
<dbReference type="GO" id="GO:0000155">
    <property type="term" value="F:phosphorelay sensor kinase activity"/>
    <property type="evidence" value="ECO:0007669"/>
    <property type="project" value="InterPro"/>
</dbReference>
<dbReference type="InterPro" id="IPR036097">
    <property type="entry name" value="HisK_dim/P_sf"/>
</dbReference>
<dbReference type="SUPFAM" id="SSF55874">
    <property type="entry name" value="ATPase domain of HSP90 chaperone/DNA topoisomerase II/histidine kinase"/>
    <property type="match status" value="1"/>
</dbReference>
<dbReference type="InterPro" id="IPR035965">
    <property type="entry name" value="PAS-like_dom_sf"/>
</dbReference>
<dbReference type="PROSITE" id="PS50109">
    <property type="entry name" value="HIS_KIN"/>
    <property type="match status" value="1"/>
</dbReference>
<evidence type="ECO:0000259" key="7">
    <source>
        <dbReference type="PROSITE" id="PS50112"/>
    </source>
</evidence>
<evidence type="ECO:0000313" key="9">
    <source>
        <dbReference type="Proteomes" id="UP000075787"/>
    </source>
</evidence>
<dbReference type="Gene3D" id="3.30.565.10">
    <property type="entry name" value="Histidine kinase-like ATPase, C-terminal domain"/>
    <property type="match status" value="1"/>
</dbReference>
<comment type="catalytic activity">
    <reaction evidence="1">
        <text>ATP + protein L-histidine = ADP + protein N-phospho-L-histidine.</text>
        <dbReference type="EC" id="2.7.13.3"/>
    </reaction>
</comment>
<protein>
    <recommendedName>
        <fullName evidence="2">histidine kinase</fullName>
        <ecNumber evidence="2">2.7.13.3</ecNumber>
    </recommendedName>
</protein>
<dbReference type="PRINTS" id="PR00344">
    <property type="entry name" value="BCTRLSENSOR"/>
</dbReference>
<feature type="domain" description="PAS" evidence="7">
    <location>
        <begin position="255"/>
        <end position="326"/>
    </location>
</feature>
<dbReference type="SMART" id="SM00091">
    <property type="entry name" value="PAS"/>
    <property type="match status" value="2"/>
</dbReference>
<dbReference type="InterPro" id="IPR000014">
    <property type="entry name" value="PAS"/>
</dbReference>
<dbReference type="CDD" id="cd00082">
    <property type="entry name" value="HisKA"/>
    <property type="match status" value="1"/>
</dbReference>
<keyword evidence="4" id="KW-0808">Transferase</keyword>
<dbReference type="InterPro" id="IPR036890">
    <property type="entry name" value="HATPase_C_sf"/>
</dbReference>
<proteinExistence type="predicted"/>
<dbReference type="InterPro" id="IPR003661">
    <property type="entry name" value="HisK_dim/P_dom"/>
</dbReference>
<dbReference type="PROSITE" id="PS50112">
    <property type="entry name" value="PAS"/>
    <property type="match status" value="1"/>
</dbReference>
<dbReference type="GO" id="GO:0005886">
    <property type="term" value="C:plasma membrane"/>
    <property type="evidence" value="ECO:0007669"/>
    <property type="project" value="TreeGrafter"/>
</dbReference>
<dbReference type="EC" id="2.7.13.3" evidence="2"/>
<dbReference type="SUPFAM" id="SSF47384">
    <property type="entry name" value="Homodimeric domain of signal transducing histidine kinase"/>
    <property type="match status" value="1"/>
</dbReference>
<name>A0A162K5B4_9PROT</name>
<dbReference type="SMART" id="SM00086">
    <property type="entry name" value="PAC"/>
    <property type="match status" value="2"/>
</dbReference>
<gene>
    <name evidence="8" type="ORF">AUP44_12870</name>
</gene>
<dbReference type="InterPro" id="IPR005467">
    <property type="entry name" value="His_kinase_dom"/>
</dbReference>
<dbReference type="SUPFAM" id="SSF55785">
    <property type="entry name" value="PYP-like sensor domain (PAS domain)"/>
    <property type="match status" value="2"/>
</dbReference>